<reference evidence="1 2" key="1">
    <citation type="submission" date="2019-10" db="EMBL/GenBank/DDBJ databases">
        <title>Complete genome sequence of Vibrio sp. strain THAF100, isolated from non-filtered water from the water column of tank 6 of a marine aquarium containing stony-coral fragments. Water maintained at 26 degree C.</title>
        <authorList>
            <person name="Ruckert C."/>
            <person name="Franco A."/>
            <person name="Kalinowski J."/>
            <person name="Glaeser S."/>
        </authorList>
    </citation>
    <scope>NUCLEOTIDE SEQUENCE [LARGE SCALE GENOMIC DNA]</scope>
    <source>
        <strain evidence="1 2">THAF100</strain>
    </source>
</reference>
<dbReference type="RefSeq" id="WP_172971816.1">
    <property type="nucleotide sequence ID" value="NZ_CBCSDK010000002.1"/>
</dbReference>
<evidence type="ECO:0000313" key="1">
    <source>
        <dbReference type="EMBL" id="QFT25907.1"/>
    </source>
</evidence>
<dbReference type="AlphaFoldDB" id="A0A5P9CJM6"/>
<keyword evidence="2" id="KW-1185">Reference proteome</keyword>
<evidence type="ECO:0000313" key="2">
    <source>
        <dbReference type="Proteomes" id="UP000326936"/>
    </source>
</evidence>
<accession>A0A5P9CJM6</accession>
<organism evidence="1 2">
    <name type="scientific">Vibrio aquimaris</name>
    <dbReference type="NCBI Taxonomy" id="2587862"/>
    <lineage>
        <taxon>Bacteria</taxon>
        <taxon>Pseudomonadati</taxon>
        <taxon>Pseudomonadota</taxon>
        <taxon>Gammaproteobacteria</taxon>
        <taxon>Vibrionales</taxon>
        <taxon>Vibrionaceae</taxon>
        <taxon>Vibrio</taxon>
    </lineage>
</organism>
<protein>
    <submittedName>
        <fullName evidence="1">Uncharacterized protein</fullName>
    </submittedName>
</protein>
<dbReference type="Proteomes" id="UP000326936">
    <property type="component" value="Chromosome"/>
</dbReference>
<dbReference type="Pfam" id="PF19455">
    <property type="entry name" value="DUF5993"/>
    <property type="match status" value="1"/>
</dbReference>
<dbReference type="KEGG" id="vaq:FIV01_05660"/>
<proteinExistence type="predicted"/>
<sequence length="51" mass="5768">MMSLIFLMLFIAMLCAFTGKKSLSFGMFAVTVLVSVYWFHHHANDALSILL</sequence>
<gene>
    <name evidence="1" type="ORF">FIV01_05660</name>
</gene>
<dbReference type="EMBL" id="CP045350">
    <property type="protein sequence ID" value="QFT25907.1"/>
    <property type="molecule type" value="Genomic_DNA"/>
</dbReference>
<name>A0A5P9CJM6_9VIBR</name>
<dbReference type="InterPro" id="IPR046035">
    <property type="entry name" value="DUF5993"/>
</dbReference>